<organism evidence="9 10">
    <name type="scientific">Azospirillum argentinense</name>
    <dbReference type="NCBI Taxonomy" id="2970906"/>
    <lineage>
        <taxon>Bacteria</taxon>
        <taxon>Pseudomonadati</taxon>
        <taxon>Pseudomonadota</taxon>
        <taxon>Alphaproteobacteria</taxon>
        <taxon>Rhodospirillales</taxon>
        <taxon>Azospirillaceae</taxon>
        <taxon>Azospirillum</taxon>
    </lineage>
</organism>
<evidence type="ECO:0000256" key="3">
    <source>
        <dbReference type="ARBA" id="ARBA00022692"/>
    </source>
</evidence>
<feature type="domain" description="MacB-like periplasmic core" evidence="8">
    <location>
        <begin position="39"/>
        <end position="245"/>
    </location>
</feature>
<dbReference type="PANTHER" id="PTHR30287">
    <property type="entry name" value="MEMBRANE COMPONENT OF PREDICTED ABC SUPERFAMILY METABOLITE UPTAKE TRANSPORTER"/>
    <property type="match status" value="1"/>
</dbReference>
<feature type="transmembrane region" description="Helical" evidence="6">
    <location>
        <begin position="444"/>
        <end position="464"/>
    </location>
</feature>
<keyword evidence="4 6" id="KW-1133">Transmembrane helix</keyword>
<dbReference type="Pfam" id="PF12704">
    <property type="entry name" value="MacB_PCD"/>
    <property type="match status" value="1"/>
</dbReference>
<keyword evidence="9" id="KW-0614">Plasmid</keyword>
<feature type="transmembrane region" description="Helical" evidence="6">
    <location>
        <begin position="369"/>
        <end position="387"/>
    </location>
</feature>
<evidence type="ECO:0000256" key="6">
    <source>
        <dbReference type="SAM" id="Phobius"/>
    </source>
</evidence>
<proteinExistence type="predicted"/>
<evidence type="ECO:0000259" key="8">
    <source>
        <dbReference type="Pfam" id="PF12704"/>
    </source>
</evidence>
<dbReference type="Pfam" id="PF02687">
    <property type="entry name" value="FtsX"/>
    <property type="match status" value="2"/>
</dbReference>
<accession>A0A060DVP1</accession>
<feature type="transmembrane region" description="Helical" evidence="6">
    <location>
        <begin position="775"/>
        <end position="798"/>
    </location>
</feature>
<protein>
    <recommendedName>
        <fullName evidence="11">FtsX-like permease family protein</fullName>
    </recommendedName>
</protein>
<feature type="domain" description="ABC3 transporter permease C-terminal" evidence="7">
    <location>
        <begin position="734"/>
        <end position="848"/>
    </location>
</feature>
<feature type="transmembrane region" description="Helical" evidence="6">
    <location>
        <begin position="818"/>
        <end position="842"/>
    </location>
</feature>
<feature type="transmembrane region" description="Helical" evidence="6">
    <location>
        <begin position="276"/>
        <end position="298"/>
    </location>
</feature>
<dbReference type="InterPro" id="IPR003838">
    <property type="entry name" value="ABC3_permease_C"/>
</dbReference>
<dbReference type="KEGG" id="abq:ABAZ39_25320"/>
<dbReference type="AlphaFoldDB" id="A0A060DVP1"/>
<dbReference type="InterPro" id="IPR038766">
    <property type="entry name" value="Membrane_comp_ABC_pdt"/>
</dbReference>
<feature type="transmembrane region" description="Helical" evidence="6">
    <location>
        <begin position="419"/>
        <end position="438"/>
    </location>
</feature>
<geneLocation type="plasmid" evidence="9 10">
    <name>AbAZ39_p2</name>
</geneLocation>
<evidence type="ECO:0000256" key="1">
    <source>
        <dbReference type="ARBA" id="ARBA00004651"/>
    </source>
</evidence>
<evidence type="ECO:0000256" key="4">
    <source>
        <dbReference type="ARBA" id="ARBA00022989"/>
    </source>
</evidence>
<feature type="transmembrane region" description="Helical" evidence="6">
    <location>
        <begin position="319"/>
        <end position="349"/>
    </location>
</feature>
<feature type="transmembrane region" description="Helical" evidence="6">
    <location>
        <begin position="733"/>
        <end position="754"/>
    </location>
</feature>
<dbReference type="PANTHER" id="PTHR30287:SF1">
    <property type="entry name" value="INNER MEMBRANE PROTEIN"/>
    <property type="match status" value="1"/>
</dbReference>
<keyword evidence="2" id="KW-1003">Cell membrane</keyword>
<evidence type="ECO:0000256" key="5">
    <source>
        <dbReference type="ARBA" id="ARBA00023136"/>
    </source>
</evidence>
<evidence type="ECO:0000313" key="9">
    <source>
        <dbReference type="EMBL" id="AIB15218.1"/>
    </source>
</evidence>
<dbReference type="InterPro" id="IPR025857">
    <property type="entry name" value="MacB_PCD"/>
</dbReference>
<feature type="domain" description="ABC3 transporter permease C-terminal" evidence="7">
    <location>
        <begin position="281"/>
        <end position="398"/>
    </location>
</feature>
<dbReference type="GO" id="GO:0005886">
    <property type="term" value="C:plasma membrane"/>
    <property type="evidence" value="ECO:0007669"/>
    <property type="project" value="UniProtKB-SubCell"/>
</dbReference>
<evidence type="ECO:0000313" key="10">
    <source>
        <dbReference type="Proteomes" id="UP000027186"/>
    </source>
</evidence>
<feature type="transmembrane region" description="Helical" evidence="6">
    <location>
        <begin position="493"/>
        <end position="513"/>
    </location>
</feature>
<name>A0A060DVP1_9PROT</name>
<comment type="subcellular location">
    <subcellularLocation>
        <location evidence="1">Cell membrane</location>
        <topology evidence="1">Multi-pass membrane protein</topology>
    </subcellularLocation>
</comment>
<sequence length="858" mass="87498">MEPVAGRRDLHDMSAMTHLRIALRLAWRDLRGGVAGLWIVVLGVALGTAMMAAVGSLSGGVLEGMRATAREAVGGDLSLRLFHAPATPEQRAVLDTMGRVGETAELRPVASTVTGGARALVELKAVEGSYPLVGTAAVSGTPSLAKALAHRDGLWGAAVSADLLDALALGIGDPLRLGTAEVAIRAVLEHEPDRAFRAFSLGPRVVIDRRALDATGLAEPGMPVYWYYRLVLPESVRSDAVLRDLEDRFPDAGWRIVDASHGIPGVDRTVHLARGLFLLGSLSILLIAGVGIGRALSAHLARRLPVLATLKALGGSPRLLFTAFLVQTLAVVGVALLIGVTTGAALAAIAVNALPLDWMPEPGGAVDPAALLLAGAVGLLAALLCAVPPLARAAGTSPAAIWRGAADGLSQPLGWQPRGAVAMLGLALAGLLVAWTGMPLAVAGFLLLAGLVAAGFALLGRGLASMARGLARGRRPVVRLAVANLGRPGAPTVPVAVALGIGLTLLVAVGVVGRSATSHVVATLPAQTPSVVVLNVPPPDGIGLSERLSALPGVGRVETAPFLHARISRLNGGAITEADAPRSVGWAVRGDRGLSWRDRPAATDRIVAGSWWPEGYTGPPLASLDAQVARRLGLAVGDSLTLALASGPVTATVANLRRIDWTRLDLDFPVLLSPFPEPPPHSLVAAVWSPPEAVPTVEEAVAQAVPQAPTIRVSAVLDTLGSTVQSVRGLLDGLSAVALGAAAVVLLGAIASSARRRLHEMAILHALGVGRRSMVQAVVLEFAILGAAVAAVAVPLGWVGGAAVVATLADGAPLPGGAVPLAAFLGTVAAMAAVGAVLVAWLPRRNVMQRLRSGDLSA</sequence>
<feature type="transmembrane region" description="Helical" evidence="6">
    <location>
        <begin position="34"/>
        <end position="57"/>
    </location>
</feature>
<dbReference type="EMBL" id="CP007795">
    <property type="protein sequence ID" value="AIB15218.1"/>
    <property type="molecule type" value="Genomic_DNA"/>
</dbReference>
<keyword evidence="5 6" id="KW-0472">Membrane</keyword>
<evidence type="ECO:0008006" key="11">
    <source>
        <dbReference type="Google" id="ProtNLM"/>
    </source>
</evidence>
<keyword evidence="3 6" id="KW-0812">Transmembrane</keyword>
<reference evidence="9 10" key="1">
    <citation type="journal article" date="2014" name="Genome Announc.">
        <title>Complete Genome Sequence of the Model Rhizosphere Strain Azospirillum brasilense Az39, Successfully Applied in Agriculture.</title>
        <authorList>
            <person name="Rivera D."/>
            <person name="Revale S."/>
            <person name="Molina R."/>
            <person name="Gualpa J."/>
            <person name="Puente M."/>
            <person name="Maroniche G."/>
            <person name="Paris G."/>
            <person name="Baker D."/>
            <person name="Clavijo B."/>
            <person name="McLay K."/>
            <person name="Spaepen S."/>
            <person name="Perticari A."/>
            <person name="Vazquez M."/>
            <person name="Wisniewski-Dye F."/>
            <person name="Watkins C."/>
            <person name="Martinez-Abarca F."/>
            <person name="Vanderleyden J."/>
            <person name="Cassan F."/>
        </authorList>
    </citation>
    <scope>NUCLEOTIDE SEQUENCE [LARGE SCALE GENOMIC DNA]</scope>
    <source>
        <strain evidence="9 10">Az39</strain>
        <plasmid evidence="9">AbAZ39_p2</plasmid>
    </source>
</reference>
<evidence type="ECO:0000259" key="7">
    <source>
        <dbReference type="Pfam" id="PF02687"/>
    </source>
</evidence>
<dbReference type="Proteomes" id="UP000027186">
    <property type="component" value="Plasmid AbAZ39_p2"/>
</dbReference>
<evidence type="ECO:0000256" key="2">
    <source>
        <dbReference type="ARBA" id="ARBA00022475"/>
    </source>
</evidence>
<gene>
    <name evidence="9" type="ORF">ABAZ39_25320</name>
</gene>